<dbReference type="EMBL" id="BGZK01001454">
    <property type="protein sequence ID" value="GBP80271.1"/>
    <property type="molecule type" value="Genomic_DNA"/>
</dbReference>
<dbReference type="Proteomes" id="UP000299102">
    <property type="component" value="Unassembled WGS sequence"/>
</dbReference>
<gene>
    <name evidence="1" type="ORF">EVAR_90690_1</name>
</gene>
<accession>A0A4C1YUV9</accession>
<proteinExistence type="predicted"/>
<comment type="caution">
    <text evidence="1">The sequence shown here is derived from an EMBL/GenBank/DDBJ whole genome shotgun (WGS) entry which is preliminary data.</text>
</comment>
<protein>
    <submittedName>
        <fullName evidence="1">Uncharacterized protein</fullName>
    </submittedName>
</protein>
<keyword evidence="2" id="KW-1185">Reference proteome</keyword>
<evidence type="ECO:0000313" key="2">
    <source>
        <dbReference type="Proteomes" id="UP000299102"/>
    </source>
</evidence>
<organism evidence="1 2">
    <name type="scientific">Eumeta variegata</name>
    <name type="common">Bagworm moth</name>
    <name type="synonym">Eumeta japonica</name>
    <dbReference type="NCBI Taxonomy" id="151549"/>
    <lineage>
        <taxon>Eukaryota</taxon>
        <taxon>Metazoa</taxon>
        <taxon>Ecdysozoa</taxon>
        <taxon>Arthropoda</taxon>
        <taxon>Hexapoda</taxon>
        <taxon>Insecta</taxon>
        <taxon>Pterygota</taxon>
        <taxon>Neoptera</taxon>
        <taxon>Endopterygota</taxon>
        <taxon>Lepidoptera</taxon>
        <taxon>Glossata</taxon>
        <taxon>Ditrysia</taxon>
        <taxon>Tineoidea</taxon>
        <taxon>Psychidae</taxon>
        <taxon>Oiketicinae</taxon>
        <taxon>Eumeta</taxon>
    </lineage>
</organism>
<evidence type="ECO:0000313" key="1">
    <source>
        <dbReference type="EMBL" id="GBP80271.1"/>
    </source>
</evidence>
<reference evidence="1 2" key="1">
    <citation type="journal article" date="2019" name="Commun. Biol.">
        <title>The bagworm genome reveals a unique fibroin gene that provides high tensile strength.</title>
        <authorList>
            <person name="Kono N."/>
            <person name="Nakamura H."/>
            <person name="Ohtoshi R."/>
            <person name="Tomita M."/>
            <person name="Numata K."/>
            <person name="Arakawa K."/>
        </authorList>
    </citation>
    <scope>NUCLEOTIDE SEQUENCE [LARGE SCALE GENOMIC DNA]</scope>
</reference>
<dbReference type="AlphaFoldDB" id="A0A4C1YUV9"/>
<name>A0A4C1YUV9_EUMVA</name>
<sequence length="306" mass="34539">MPTLSSLIESEFLMKDCPRITSNLKVQTRLTDTTSAVQNTDLSDIVVEKLSDKKFKDCLIKFDSAQSMNAFNNKKSKEKVNIIDKTCTTNENFVHTSISNPIDDILDNETSLDISLSDLPGNCSFEDISLSEIDVQRIDTNDSIIEQNSKEQNMTVSPSATDKTKNSNNIQSIDVINDFSSVRNDILQCRLGNNFQVDEFVNKNTADSILNVKHSMVNDTGNNKYVDINYMEQSPRESSGYNDYVLDGAHLASFPNQIYIINDEVYIGQLVTIQNIDDVKDDQSITPRNEELQEPVQENYNNYAKI</sequence>